<dbReference type="AlphaFoldDB" id="H1XQV7"/>
<evidence type="ECO:0000256" key="8">
    <source>
        <dbReference type="SAM" id="MobiDB-lite"/>
    </source>
</evidence>
<accession>H1XQV7</accession>
<evidence type="ECO:0000313" key="9">
    <source>
        <dbReference type="EMBL" id="APF18369.1"/>
    </source>
</evidence>
<proteinExistence type="inferred from homology"/>
<organism evidence="10 11">
    <name type="scientific">Caldithrix abyssi DSM 13497</name>
    <dbReference type="NCBI Taxonomy" id="880073"/>
    <lineage>
        <taxon>Bacteria</taxon>
        <taxon>Pseudomonadati</taxon>
        <taxon>Calditrichota</taxon>
        <taxon>Calditrichia</taxon>
        <taxon>Calditrichales</taxon>
        <taxon>Calditrichaceae</taxon>
        <taxon>Caldithrix</taxon>
    </lineage>
</organism>
<dbReference type="OrthoDB" id="9815492at2"/>
<dbReference type="HOGENOM" id="CLU_076854_3_1_0"/>
<evidence type="ECO:0000256" key="5">
    <source>
        <dbReference type="ARBA" id="ARBA00023054"/>
    </source>
</evidence>
<comment type="subcellular location">
    <subcellularLocation>
        <location evidence="1">Cytoplasm</location>
    </subcellularLocation>
</comment>
<dbReference type="PANTHER" id="PTHR35794">
    <property type="entry name" value="CELL DIVISION PROTEIN DIVIVA"/>
    <property type="match status" value="1"/>
</dbReference>
<dbReference type="Proteomes" id="UP000183868">
    <property type="component" value="Chromosome"/>
</dbReference>
<dbReference type="Proteomes" id="UP000004671">
    <property type="component" value="Chromosome"/>
</dbReference>
<evidence type="ECO:0000313" key="11">
    <source>
        <dbReference type="Proteomes" id="UP000004671"/>
    </source>
</evidence>
<sequence>MKLTPIDIKKQEFKTALRGYDRVEVETYLEYVAEEYERLLQNNQRLEKEVGALKAELRHYKDVEKTLKQTLYEVQQTSQLSKKTSEKEAELIRREAEVQAKKMIEDARAEVSVLKRELADLKQQKDSLITRLRYLLSSQLELLEILETDDAQLDKLKSKTHQVFKGSKRALPVQEKSTKKTAPAEKEPEINIQNDKTPAAPKPEKKQAKSSEEKNSKKSADFFKDIFGDDLDDFLK</sequence>
<evidence type="ECO:0000313" key="12">
    <source>
        <dbReference type="Proteomes" id="UP000183868"/>
    </source>
</evidence>
<keyword evidence="11" id="KW-1185">Reference proteome</keyword>
<dbReference type="Pfam" id="PF05103">
    <property type="entry name" value="DivIVA"/>
    <property type="match status" value="1"/>
</dbReference>
<evidence type="ECO:0000256" key="7">
    <source>
        <dbReference type="SAM" id="Coils"/>
    </source>
</evidence>
<dbReference type="GO" id="GO:0051301">
    <property type="term" value="P:cell division"/>
    <property type="evidence" value="ECO:0007669"/>
    <property type="project" value="UniProtKB-KW"/>
</dbReference>
<dbReference type="RefSeq" id="WP_006929690.1">
    <property type="nucleotide sequence ID" value="NZ_CM001402.1"/>
</dbReference>
<dbReference type="EMBL" id="CM001402">
    <property type="protein sequence ID" value="EHO42380.1"/>
    <property type="molecule type" value="Genomic_DNA"/>
</dbReference>
<evidence type="ECO:0000313" key="10">
    <source>
        <dbReference type="EMBL" id="EHO42380.1"/>
    </source>
</evidence>
<evidence type="ECO:0000256" key="6">
    <source>
        <dbReference type="ARBA" id="ARBA00023306"/>
    </source>
</evidence>
<dbReference type="STRING" id="880073.Cabys_1620"/>
<feature type="compositionally biased region" description="Basic and acidic residues" evidence="8">
    <location>
        <begin position="202"/>
        <end position="217"/>
    </location>
</feature>
<evidence type="ECO:0000256" key="4">
    <source>
        <dbReference type="ARBA" id="ARBA00022618"/>
    </source>
</evidence>
<keyword evidence="4 9" id="KW-0132">Cell division</keyword>
<reference evidence="10 11" key="1">
    <citation type="submission" date="2011-09" db="EMBL/GenBank/DDBJ databases">
        <title>The permanent draft genome of Caldithrix abyssi DSM 13497.</title>
        <authorList>
            <consortium name="US DOE Joint Genome Institute (JGI-PGF)"/>
            <person name="Lucas S."/>
            <person name="Han J."/>
            <person name="Lapidus A."/>
            <person name="Bruce D."/>
            <person name="Goodwin L."/>
            <person name="Pitluck S."/>
            <person name="Peters L."/>
            <person name="Kyrpides N."/>
            <person name="Mavromatis K."/>
            <person name="Ivanova N."/>
            <person name="Mikhailova N."/>
            <person name="Chertkov O."/>
            <person name="Detter J.C."/>
            <person name="Tapia R."/>
            <person name="Han C."/>
            <person name="Land M."/>
            <person name="Hauser L."/>
            <person name="Markowitz V."/>
            <person name="Cheng J.-F."/>
            <person name="Hugenholtz P."/>
            <person name="Woyke T."/>
            <person name="Wu D."/>
            <person name="Spring S."/>
            <person name="Brambilla E."/>
            <person name="Klenk H.-P."/>
            <person name="Eisen J.A."/>
        </authorList>
    </citation>
    <scope>NUCLEOTIDE SEQUENCE [LARGE SCALE GENOMIC DNA]</scope>
    <source>
        <strain evidence="10 11">DSM 13497</strain>
    </source>
</reference>
<keyword evidence="6" id="KW-0131">Cell cycle</keyword>
<reference evidence="9 12" key="2">
    <citation type="submission" date="2016-11" db="EMBL/GenBank/DDBJ databases">
        <title>Genomic analysis of Caldithrix abyssi and proposal of a novel bacterial phylum Caldithrichaeota.</title>
        <authorList>
            <person name="Kublanov I."/>
            <person name="Sigalova O."/>
            <person name="Gavrilov S."/>
            <person name="Lebedinsky A."/>
            <person name="Ivanova N."/>
            <person name="Daum C."/>
            <person name="Reddy T."/>
            <person name="Klenk H.P."/>
            <person name="Goker M."/>
            <person name="Reva O."/>
            <person name="Miroshnichenko M."/>
            <person name="Kyprides N."/>
            <person name="Woyke T."/>
            <person name="Gelfand M."/>
        </authorList>
    </citation>
    <scope>NUCLEOTIDE SEQUENCE [LARGE SCALE GENOMIC DNA]</scope>
    <source>
        <strain evidence="9 12">LF13</strain>
    </source>
</reference>
<dbReference type="PANTHER" id="PTHR35794:SF2">
    <property type="entry name" value="CELL DIVISION PROTEIN DIVIVA"/>
    <property type="match status" value="1"/>
</dbReference>
<feature type="region of interest" description="Disordered" evidence="8">
    <location>
        <begin position="164"/>
        <end position="217"/>
    </location>
</feature>
<dbReference type="NCBIfam" id="TIGR03544">
    <property type="entry name" value="DivI1A_domain"/>
    <property type="match status" value="1"/>
</dbReference>
<dbReference type="PaxDb" id="880073-Calab_2773"/>
<dbReference type="eggNOG" id="COG3599">
    <property type="taxonomic scope" value="Bacteria"/>
</dbReference>
<comment type="similarity">
    <text evidence="2">Belongs to the DivIVA family.</text>
</comment>
<dbReference type="GO" id="GO:0005737">
    <property type="term" value="C:cytoplasm"/>
    <property type="evidence" value="ECO:0007669"/>
    <property type="project" value="UniProtKB-SubCell"/>
</dbReference>
<feature type="coiled-coil region" evidence="7">
    <location>
        <begin position="29"/>
        <end position="63"/>
    </location>
</feature>
<protein>
    <submittedName>
        <fullName evidence="9">Cell division initiation protein</fullName>
    </submittedName>
    <submittedName>
        <fullName evidence="10">DivIVA domain-containing protein</fullName>
    </submittedName>
</protein>
<dbReference type="Gene3D" id="6.10.250.660">
    <property type="match status" value="1"/>
</dbReference>
<dbReference type="EMBL" id="CP018099">
    <property type="protein sequence ID" value="APF18369.1"/>
    <property type="molecule type" value="Genomic_DNA"/>
</dbReference>
<feature type="compositionally biased region" description="Basic and acidic residues" evidence="8">
    <location>
        <begin position="176"/>
        <end position="189"/>
    </location>
</feature>
<gene>
    <name evidence="9" type="ORF">Cabys_1620</name>
    <name evidence="10" type="ORF">Calab_2773</name>
</gene>
<evidence type="ECO:0000256" key="1">
    <source>
        <dbReference type="ARBA" id="ARBA00004496"/>
    </source>
</evidence>
<dbReference type="InterPro" id="IPR019933">
    <property type="entry name" value="DivIVA_domain"/>
</dbReference>
<dbReference type="InterPro" id="IPR007793">
    <property type="entry name" value="DivIVA_fam"/>
</dbReference>
<keyword evidence="5 7" id="KW-0175">Coiled coil</keyword>
<evidence type="ECO:0000256" key="2">
    <source>
        <dbReference type="ARBA" id="ARBA00009008"/>
    </source>
</evidence>
<dbReference type="KEGG" id="caby:Cabys_1620"/>
<keyword evidence="3" id="KW-0963">Cytoplasm</keyword>
<name>H1XQV7_CALAY</name>
<evidence type="ECO:0000256" key="3">
    <source>
        <dbReference type="ARBA" id="ARBA00022490"/>
    </source>
</evidence>
<feature type="coiled-coil region" evidence="7">
    <location>
        <begin position="97"/>
        <end position="131"/>
    </location>
</feature>
<dbReference type="InParanoid" id="H1XQV7"/>